<dbReference type="GO" id="GO:0004252">
    <property type="term" value="F:serine-type endopeptidase activity"/>
    <property type="evidence" value="ECO:0007669"/>
    <property type="project" value="InterPro"/>
</dbReference>
<dbReference type="RefSeq" id="WP_007744917.1">
    <property type="nucleotide sequence ID" value="NZ_CM001398.1"/>
</dbReference>
<dbReference type="OrthoDB" id="9802919at2"/>
<comment type="caution">
    <text evidence="5">The sequence shown here is derived from an EMBL/GenBank/DDBJ whole genome shotgun (WGS) entry which is preliminary data.</text>
</comment>
<dbReference type="eggNOG" id="COG0681">
    <property type="taxonomic scope" value="Bacteria"/>
</dbReference>
<feature type="transmembrane region" description="Helical" evidence="3">
    <location>
        <begin position="7"/>
        <end position="26"/>
    </location>
</feature>
<proteinExistence type="inferred from homology"/>
<dbReference type="CDD" id="cd06530">
    <property type="entry name" value="S26_SPase_I"/>
    <property type="match status" value="1"/>
</dbReference>
<dbReference type="PATRIC" id="fig|1045004.4.peg.436"/>
<evidence type="ECO:0000259" key="4">
    <source>
        <dbReference type="Pfam" id="PF10502"/>
    </source>
</evidence>
<dbReference type="InterPro" id="IPR000223">
    <property type="entry name" value="Pept_S26A_signal_pept_1"/>
</dbReference>
<comment type="similarity">
    <text evidence="2 3">Belongs to the peptidase S26 family.</text>
</comment>
<organism evidence="5 6">
    <name type="scientific">Oenococcus kitaharae DSM 17330</name>
    <dbReference type="NCBI Taxonomy" id="1045004"/>
    <lineage>
        <taxon>Bacteria</taxon>
        <taxon>Bacillati</taxon>
        <taxon>Bacillota</taxon>
        <taxon>Bacilli</taxon>
        <taxon>Lactobacillales</taxon>
        <taxon>Lactobacillaceae</taxon>
        <taxon>Oenococcus</taxon>
    </lineage>
</organism>
<feature type="domain" description="Peptidase S26" evidence="4">
    <location>
        <begin position="12"/>
        <end position="188"/>
    </location>
</feature>
<evidence type="ECO:0000256" key="3">
    <source>
        <dbReference type="RuleBase" id="RU362042"/>
    </source>
</evidence>
<dbReference type="GO" id="GO:0006465">
    <property type="term" value="P:signal peptide processing"/>
    <property type="evidence" value="ECO:0007669"/>
    <property type="project" value="InterPro"/>
</dbReference>
<keyword evidence="3" id="KW-0378">Hydrolase</keyword>
<keyword evidence="3" id="KW-0645">Protease</keyword>
<dbReference type="HOGENOM" id="CLU_028723_5_0_9"/>
<keyword evidence="3" id="KW-0472">Membrane</keyword>
<reference evidence="5 6" key="1">
    <citation type="journal article" date="2012" name="PLoS ONE">
        <title>Functional divergence in the genus oenococcus as predicted by genome sequencing of the newly-described species, Oenococcus kitaharae.</title>
        <authorList>
            <person name="Borneman A.R."/>
            <person name="McCarthy J.M."/>
            <person name="Chambers P.J."/>
            <person name="Bartowsky E.J."/>
        </authorList>
    </citation>
    <scope>NUCLEOTIDE SEQUENCE [LARGE SCALE GENOMIC DNA]</scope>
    <source>
        <strain evidence="6">DSM17330</strain>
    </source>
</reference>
<gene>
    <name evidence="5" type="ORF">OKIT_0440</name>
</gene>
<comment type="catalytic activity">
    <reaction evidence="3">
        <text>Cleavage of hydrophobic, N-terminal signal or leader sequences from secreted and periplasmic proteins.</text>
        <dbReference type="EC" id="3.4.21.89"/>
    </reaction>
</comment>
<dbReference type="STRING" id="336988.NT96_02805"/>
<name>G9WEZ8_9LACO</name>
<accession>G9WEZ8</accession>
<dbReference type="EMBL" id="AFVZ01000001">
    <property type="protein sequence ID" value="EHN58558.1"/>
    <property type="molecule type" value="Genomic_DNA"/>
</dbReference>
<dbReference type="Gene3D" id="2.10.109.10">
    <property type="entry name" value="Umud Fragment, subunit A"/>
    <property type="match status" value="1"/>
</dbReference>
<dbReference type="EC" id="3.4.21.89" evidence="3"/>
<dbReference type="InterPro" id="IPR019533">
    <property type="entry name" value="Peptidase_S26"/>
</dbReference>
<protein>
    <recommendedName>
        <fullName evidence="3">Signal peptidase I</fullName>
        <ecNumber evidence="3">3.4.21.89</ecNumber>
    </recommendedName>
</protein>
<dbReference type="SUPFAM" id="SSF51306">
    <property type="entry name" value="LexA/Signal peptidase"/>
    <property type="match status" value="1"/>
</dbReference>
<evidence type="ECO:0000313" key="6">
    <source>
        <dbReference type="Proteomes" id="UP000004959"/>
    </source>
</evidence>
<sequence>MNKHVKYFLKIWLFPAFAGIAFAVFLRANYFSFIRISGQSMSPNLVNNQVVLLRKNQNVSRGTVVVFNTNARQRSDTGTTMAVLRVIGLPGDHIVFRKNKLQVNGKTVNQRFISKQQQQATSMSIDSGWSLNSLSLNRNWPRSQQNILKVKKNTYFVLADNRSMPTDSRKCGLIKKSQIQGSVQYYSWNQRTRMRRINSWSRHFFE</sequence>
<dbReference type="NCBIfam" id="TIGR02227">
    <property type="entry name" value="sigpep_I_bact"/>
    <property type="match status" value="1"/>
</dbReference>
<keyword evidence="3" id="KW-0812">Transmembrane</keyword>
<dbReference type="InterPro" id="IPR036286">
    <property type="entry name" value="LexA/Signal_pep-like_sf"/>
</dbReference>
<dbReference type="GO" id="GO:0005886">
    <property type="term" value="C:plasma membrane"/>
    <property type="evidence" value="ECO:0007669"/>
    <property type="project" value="UniProtKB-SubCell"/>
</dbReference>
<dbReference type="Pfam" id="PF10502">
    <property type="entry name" value="Peptidase_S26"/>
    <property type="match status" value="1"/>
</dbReference>
<dbReference type="Proteomes" id="UP000004959">
    <property type="component" value="Chromosome"/>
</dbReference>
<evidence type="ECO:0000313" key="5">
    <source>
        <dbReference type="EMBL" id="EHN58558.1"/>
    </source>
</evidence>
<dbReference type="PANTHER" id="PTHR43390">
    <property type="entry name" value="SIGNAL PEPTIDASE I"/>
    <property type="match status" value="1"/>
</dbReference>
<keyword evidence="3" id="KW-1133">Transmembrane helix</keyword>
<keyword evidence="6" id="KW-1185">Reference proteome</keyword>
<comment type="subcellular location">
    <subcellularLocation>
        <location evidence="1">Cell membrane</location>
        <topology evidence="1">Single-pass type II membrane protein</topology>
    </subcellularLocation>
    <subcellularLocation>
        <location evidence="3">Membrane</location>
        <topology evidence="3">Single-pass type II membrane protein</topology>
    </subcellularLocation>
</comment>
<evidence type="ECO:0000256" key="1">
    <source>
        <dbReference type="ARBA" id="ARBA00004401"/>
    </source>
</evidence>
<dbReference type="GO" id="GO:0009003">
    <property type="term" value="F:signal peptidase activity"/>
    <property type="evidence" value="ECO:0007669"/>
    <property type="project" value="UniProtKB-EC"/>
</dbReference>
<dbReference type="PANTHER" id="PTHR43390:SF1">
    <property type="entry name" value="CHLOROPLAST PROCESSING PEPTIDASE"/>
    <property type="match status" value="1"/>
</dbReference>
<dbReference type="PRINTS" id="PR00727">
    <property type="entry name" value="LEADERPTASE"/>
</dbReference>
<dbReference type="AlphaFoldDB" id="G9WEZ8"/>
<evidence type="ECO:0000256" key="2">
    <source>
        <dbReference type="ARBA" id="ARBA00009370"/>
    </source>
</evidence>